<sequence length="118" mass="13108">MDTGRIFAPAVYSRLQKNGRPQRFTPLNTLVIEERFGCKASHPDVLYHSGFLWKFDANGAVPDLGTIDAHHKRQRTCTKAVTGVAGPLRFRTLTVTAWRSRIGYETSDDGSSQTLIAS</sequence>
<protein>
    <submittedName>
        <fullName evidence="1">Uncharacterized protein</fullName>
    </submittedName>
</protein>
<gene>
    <name evidence="1" type="ORF">D9611_006259</name>
</gene>
<dbReference type="Proteomes" id="UP000541558">
    <property type="component" value="Unassembled WGS sequence"/>
</dbReference>
<accession>A0A8H5C6J1</accession>
<dbReference type="EMBL" id="JAACJK010000059">
    <property type="protein sequence ID" value="KAF5336064.1"/>
    <property type="molecule type" value="Genomic_DNA"/>
</dbReference>
<comment type="caution">
    <text evidence="1">The sequence shown here is derived from an EMBL/GenBank/DDBJ whole genome shotgun (WGS) entry which is preliminary data.</text>
</comment>
<reference evidence="1 2" key="1">
    <citation type="journal article" date="2020" name="ISME J.">
        <title>Uncovering the hidden diversity of litter-decomposition mechanisms in mushroom-forming fungi.</title>
        <authorList>
            <person name="Floudas D."/>
            <person name="Bentzer J."/>
            <person name="Ahren D."/>
            <person name="Johansson T."/>
            <person name="Persson P."/>
            <person name="Tunlid A."/>
        </authorList>
    </citation>
    <scope>NUCLEOTIDE SEQUENCE [LARGE SCALE GENOMIC DNA]</scope>
    <source>
        <strain evidence="1 2">CBS 175.51</strain>
    </source>
</reference>
<dbReference type="AlphaFoldDB" id="A0A8H5C6J1"/>
<evidence type="ECO:0000313" key="1">
    <source>
        <dbReference type="EMBL" id="KAF5336064.1"/>
    </source>
</evidence>
<keyword evidence="2" id="KW-1185">Reference proteome</keyword>
<name>A0A8H5C6J1_9AGAR</name>
<organism evidence="1 2">
    <name type="scientific">Ephemerocybe angulata</name>
    <dbReference type="NCBI Taxonomy" id="980116"/>
    <lineage>
        <taxon>Eukaryota</taxon>
        <taxon>Fungi</taxon>
        <taxon>Dikarya</taxon>
        <taxon>Basidiomycota</taxon>
        <taxon>Agaricomycotina</taxon>
        <taxon>Agaricomycetes</taxon>
        <taxon>Agaricomycetidae</taxon>
        <taxon>Agaricales</taxon>
        <taxon>Agaricineae</taxon>
        <taxon>Psathyrellaceae</taxon>
        <taxon>Ephemerocybe</taxon>
    </lineage>
</organism>
<proteinExistence type="predicted"/>
<evidence type="ECO:0000313" key="2">
    <source>
        <dbReference type="Proteomes" id="UP000541558"/>
    </source>
</evidence>